<dbReference type="PANTHER" id="PTHR11777:SF9">
    <property type="entry name" value="ALANINE--TRNA LIGASE, CYTOPLASMIC"/>
    <property type="match status" value="1"/>
</dbReference>
<evidence type="ECO:0000256" key="8">
    <source>
        <dbReference type="ARBA" id="ARBA00022917"/>
    </source>
</evidence>
<evidence type="ECO:0000256" key="2">
    <source>
        <dbReference type="ARBA" id="ARBA00013168"/>
    </source>
</evidence>
<name>A0A0G0GK96_9BACT</name>
<comment type="similarity">
    <text evidence="1">Belongs to the class-II aminoacyl-tRNA synthetase family.</text>
</comment>
<dbReference type="SUPFAM" id="SSF55681">
    <property type="entry name" value="Class II aaRS and biotin synthetases"/>
    <property type="match status" value="1"/>
</dbReference>
<dbReference type="PANTHER" id="PTHR11777">
    <property type="entry name" value="ALANYL-TRNA SYNTHETASE"/>
    <property type="match status" value="1"/>
</dbReference>
<dbReference type="Proteomes" id="UP000034917">
    <property type="component" value="Unassembled WGS sequence"/>
</dbReference>
<keyword evidence="3" id="KW-0820">tRNA-binding</keyword>
<dbReference type="SUPFAM" id="SSF55186">
    <property type="entry name" value="ThrRS/AlaRS common domain"/>
    <property type="match status" value="1"/>
</dbReference>
<dbReference type="CDD" id="cd00673">
    <property type="entry name" value="AlaRS_core"/>
    <property type="match status" value="1"/>
</dbReference>
<dbReference type="Gene3D" id="3.30.980.10">
    <property type="entry name" value="Threonyl-trna Synthetase, Chain A, domain 2"/>
    <property type="match status" value="1"/>
</dbReference>
<dbReference type="Gene3D" id="3.30.54.20">
    <property type="match status" value="1"/>
</dbReference>
<dbReference type="GO" id="GO:0006419">
    <property type="term" value="P:alanyl-tRNA aminoacylation"/>
    <property type="evidence" value="ECO:0007669"/>
    <property type="project" value="InterPro"/>
</dbReference>
<evidence type="ECO:0000259" key="10">
    <source>
        <dbReference type="PROSITE" id="PS50860"/>
    </source>
</evidence>
<dbReference type="PATRIC" id="fig|1618486.3.peg.189"/>
<accession>A0A0G0GK96</accession>
<keyword evidence="5" id="KW-0547">Nucleotide-binding</keyword>
<dbReference type="GO" id="GO:0000049">
    <property type="term" value="F:tRNA binding"/>
    <property type="evidence" value="ECO:0007669"/>
    <property type="project" value="UniProtKB-KW"/>
</dbReference>
<dbReference type="Pfam" id="PF07973">
    <property type="entry name" value="tRNA_SAD"/>
    <property type="match status" value="1"/>
</dbReference>
<dbReference type="EC" id="6.1.1.7" evidence="2"/>
<dbReference type="PRINTS" id="PR00980">
    <property type="entry name" value="TRNASYNTHALA"/>
</dbReference>
<reference evidence="11 12" key="1">
    <citation type="journal article" date="2015" name="Nature">
        <title>rRNA introns, odd ribosomes, and small enigmatic genomes across a large radiation of phyla.</title>
        <authorList>
            <person name="Brown C.T."/>
            <person name="Hug L.A."/>
            <person name="Thomas B.C."/>
            <person name="Sharon I."/>
            <person name="Castelle C.J."/>
            <person name="Singh A."/>
            <person name="Wilkins M.J."/>
            <person name="Williams K.H."/>
            <person name="Banfield J.F."/>
        </authorList>
    </citation>
    <scope>NUCLEOTIDE SEQUENCE [LARGE SCALE GENOMIC DNA]</scope>
</reference>
<sequence>MLTHIQLRETFKKFWEQRDHKEVPPIPLVPQNDPTTLFTGSGMQQLVPYLLGEIHPLGKRLYNIQPCFRSQDIEEVGDNRHTTFFEMMGNWSLGDYFKEEQLSWFLEFLTKELGFSKDKLYVTVFAGDKKNNLQPDSESIEIWKKLGIPESKIFKYGPDKNWWSRAGIPDNMPVGEPGGPDSEVFFEFIQVPHDKKFGNECHPNCDCGRFLEIGNSVFMQYKKTEEGFKELPKKNVDFGGGLERILAALNNDPDVFKIDIFSAIINTIEEFSDKKYSEKKNQSSIRIIADHLKAATFLMVAGVRPSNKEQGYVLRRLLRRSAIKMHQLRGGLTPVPGFQAICDSVLQKYDEYQDIRSKNRDLVFSIIDDEMTRFGKSLDRGLKEIKKIEKVDGKIAFDFYQSYGFPYELTEELFREKGQKIDKKQFQDEFNKHKELSRSSSVGKFKGGLADHSKQTIKYHTSTHILHQALFDILGPEVRQEGSNITVERLRFDFSSPVKPTYEQIKKAELIINKKIKETLPVIFKIIPREEANKIGARSFFREKYPDMVKVYFVGNYSKEFCGGPHVKNTSEIGQIKIFKYEKIGSNLYRIYAK</sequence>
<keyword evidence="7" id="KW-0694">RNA-binding</keyword>
<dbReference type="GO" id="GO:0005737">
    <property type="term" value="C:cytoplasm"/>
    <property type="evidence" value="ECO:0007669"/>
    <property type="project" value="InterPro"/>
</dbReference>
<dbReference type="NCBIfam" id="NF002436">
    <property type="entry name" value="PRK01584.1"/>
    <property type="match status" value="1"/>
</dbReference>
<dbReference type="InterPro" id="IPR018165">
    <property type="entry name" value="Ala-tRNA-synth_IIc_core"/>
</dbReference>
<dbReference type="InterPro" id="IPR002318">
    <property type="entry name" value="Ala-tRNA-lgiase_IIc"/>
</dbReference>
<proteinExistence type="inferred from homology"/>
<dbReference type="InterPro" id="IPR045864">
    <property type="entry name" value="aa-tRNA-synth_II/BPL/LPL"/>
</dbReference>
<keyword evidence="8" id="KW-0648">Protein biosynthesis</keyword>
<keyword evidence="4 11" id="KW-0436">Ligase</keyword>
<evidence type="ECO:0000256" key="5">
    <source>
        <dbReference type="ARBA" id="ARBA00022741"/>
    </source>
</evidence>
<evidence type="ECO:0000256" key="1">
    <source>
        <dbReference type="ARBA" id="ARBA00008226"/>
    </source>
</evidence>
<evidence type="ECO:0000256" key="3">
    <source>
        <dbReference type="ARBA" id="ARBA00022555"/>
    </source>
</evidence>
<gene>
    <name evidence="11" type="ORF">US40_C0002G0104</name>
</gene>
<evidence type="ECO:0000256" key="6">
    <source>
        <dbReference type="ARBA" id="ARBA00022840"/>
    </source>
</evidence>
<dbReference type="InterPro" id="IPR018164">
    <property type="entry name" value="Ala-tRNA-synth_IIc_N"/>
</dbReference>
<dbReference type="SMART" id="SM00863">
    <property type="entry name" value="tRNA_SAD"/>
    <property type="match status" value="1"/>
</dbReference>
<dbReference type="InterPro" id="IPR018163">
    <property type="entry name" value="Thr/Ala-tRNA-synth_IIc_edit"/>
</dbReference>
<dbReference type="InterPro" id="IPR050058">
    <property type="entry name" value="Ala-tRNA_ligase"/>
</dbReference>
<dbReference type="Gene3D" id="3.30.930.10">
    <property type="entry name" value="Bira Bifunctional Protein, Domain 2"/>
    <property type="match status" value="1"/>
</dbReference>
<dbReference type="InterPro" id="IPR012947">
    <property type="entry name" value="tRNA_SAD"/>
</dbReference>
<evidence type="ECO:0000256" key="4">
    <source>
        <dbReference type="ARBA" id="ARBA00022598"/>
    </source>
</evidence>
<feature type="domain" description="Alanyl-transfer RNA synthetases family profile" evidence="10">
    <location>
        <begin position="2"/>
        <end position="594"/>
    </location>
</feature>
<evidence type="ECO:0000256" key="7">
    <source>
        <dbReference type="ARBA" id="ARBA00022884"/>
    </source>
</evidence>
<dbReference type="EMBL" id="LBSV01000002">
    <property type="protein sequence ID" value="KKQ26570.1"/>
    <property type="molecule type" value="Genomic_DNA"/>
</dbReference>
<evidence type="ECO:0000256" key="9">
    <source>
        <dbReference type="ARBA" id="ARBA00023146"/>
    </source>
</evidence>
<protein>
    <recommendedName>
        <fullName evidence="2">alanine--tRNA ligase</fullName>
        <ecNumber evidence="2">6.1.1.7</ecNumber>
    </recommendedName>
</protein>
<keyword evidence="6" id="KW-0067">ATP-binding</keyword>
<dbReference type="GO" id="GO:0005524">
    <property type="term" value="F:ATP binding"/>
    <property type="evidence" value="ECO:0007669"/>
    <property type="project" value="UniProtKB-KW"/>
</dbReference>
<evidence type="ECO:0000313" key="12">
    <source>
        <dbReference type="Proteomes" id="UP000034917"/>
    </source>
</evidence>
<dbReference type="AlphaFoldDB" id="A0A0G0GK96"/>
<keyword evidence="9" id="KW-0030">Aminoacyl-tRNA synthetase</keyword>
<dbReference type="GO" id="GO:0004813">
    <property type="term" value="F:alanine-tRNA ligase activity"/>
    <property type="evidence" value="ECO:0007669"/>
    <property type="project" value="UniProtKB-EC"/>
</dbReference>
<dbReference type="SUPFAM" id="SSF101353">
    <property type="entry name" value="Putative anticodon-binding domain of alanyl-tRNA synthetase (AlaRS)"/>
    <property type="match status" value="1"/>
</dbReference>
<dbReference type="GO" id="GO:0002161">
    <property type="term" value="F:aminoacyl-tRNA deacylase activity"/>
    <property type="evidence" value="ECO:0007669"/>
    <property type="project" value="TreeGrafter"/>
</dbReference>
<dbReference type="Pfam" id="PF01411">
    <property type="entry name" value="tRNA-synt_2c"/>
    <property type="match status" value="1"/>
</dbReference>
<organism evidence="11 12">
    <name type="scientific">Candidatus Roizmanbacteria bacterium GW2011_GWC2_37_13</name>
    <dbReference type="NCBI Taxonomy" id="1618486"/>
    <lineage>
        <taxon>Bacteria</taxon>
        <taxon>Candidatus Roizmaniibacteriota</taxon>
    </lineage>
</organism>
<comment type="caution">
    <text evidence="11">The sequence shown here is derived from an EMBL/GenBank/DDBJ whole genome shotgun (WGS) entry which is preliminary data.</text>
</comment>
<dbReference type="PROSITE" id="PS50860">
    <property type="entry name" value="AA_TRNA_LIGASE_II_ALA"/>
    <property type="match status" value="1"/>
</dbReference>
<dbReference type="FunFam" id="3.30.980.10:FF:000004">
    <property type="entry name" value="Alanine--tRNA ligase, cytoplasmic"/>
    <property type="match status" value="1"/>
</dbReference>
<dbReference type="InterPro" id="IPR018162">
    <property type="entry name" value="Ala-tRNA-ligase_IIc_anticod-bd"/>
</dbReference>
<evidence type="ECO:0000313" key="11">
    <source>
        <dbReference type="EMBL" id="KKQ26570.1"/>
    </source>
</evidence>